<dbReference type="SMART" id="SM00558">
    <property type="entry name" value="JmjC"/>
    <property type="match status" value="1"/>
</dbReference>
<comment type="subcellular location">
    <subcellularLocation>
        <location evidence="2">Nucleus</location>
    </subcellularLocation>
</comment>
<keyword evidence="6 14" id="KW-0863">Zinc-finger</keyword>
<dbReference type="GO" id="GO:0034647">
    <property type="term" value="F:histone H3K4me/H3K4me2/H3K4me3 demethylase activity"/>
    <property type="evidence" value="ECO:0007669"/>
    <property type="project" value="UniProtKB-EC"/>
</dbReference>
<feature type="region of interest" description="Disordered" evidence="15">
    <location>
        <begin position="1565"/>
        <end position="1585"/>
    </location>
</feature>
<dbReference type="SUPFAM" id="SSF51197">
    <property type="entry name" value="Clavaminate synthase-like"/>
    <property type="match status" value="1"/>
</dbReference>
<dbReference type="GO" id="GO:0008270">
    <property type="term" value="F:zinc ion binding"/>
    <property type="evidence" value="ECO:0007669"/>
    <property type="project" value="UniProtKB-KW"/>
</dbReference>
<comment type="cofactor">
    <cofactor evidence="1">
        <name>Fe(2+)</name>
        <dbReference type="ChEBI" id="CHEBI:29033"/>
    </cofactor>
</comment>
<dbReference type="Proteomes" id="UP000887561">
    <property type="component" value="Unplaced"/>
</dbReference>
<dbReference type="Pfam" id="PF21323">
    <property type="entry name" value="KDM5_C-hel"/>
    <property type="match status" value="1"/>
</dbReference>
<dbReference type="PROSITE" id="PS01359">
    <property type="entry name" value="ZF_PHD_1"/>
    <property type="match status" value="1"/>
</dbReference>
<dbReference type="InterPro" id="IPR003347">
    <property type="entry name" value="JmjC_dom"/>
</dbReference>
<evidence type="ECO:0000313" key="21">
    <source>
        <dbReference type="WBParaSite" id="scaffold4002_cov240.g7451"/>
    </source>
</evidence>
<keyword evidence="12" id="KW-0539">Nucleus</keyword>
<evidence type="ECO:0000256" key="11">
    <source>
        <dbReference type="ARBA" id="ARBA00023004"/>
    </source>
</evidence>
<evidence type="ECO:0000259" key="17">
    <source>
        <dbReference type="PROSITE" id="PS51011"/>
    </source>
</evidence>
<dbReference type="Gene3D" id="1.10.150.60">
    <property type="entry name" value="ARID DNA-binding domain"/>
    <property type="match status" value="1"/>
</dbReference>
<feature type="compositionally biased region" description="Low complexity" evidence="15">
    <location>
        <begin position="1372"/>
        <end position="1382"/>
    </location>
</feature>
<evidence type="ECO:0000256" key="8">
    <source>
        <dbReference type="ARBA" id="ARBA00022853"/>
    </source>
</evidence>
<dbReference type="PROSITE" id="PS51011">
    <property type="entry name" value="ARID"/>
    <property type="match status" value="1"/>
</dbReference>
<evidence type="ECO:0000259" key="19">
    <source>
        <dbReference type="PROSITE" id="PS51184"/>
    </source>
</evidence>
<evidence type="ECO:0000256" key="6">
    <source>
        <dbReference type="ARBA" id="ARBA00022771"/>
    </source>
</evidence>
<feature type="region of interest" description="Disordered" evidence="15">
    <location>
        <begin position="175"/>
        <end position="201"/>
    </location>
</feature>
<dbReference type="Pfam" id="PF00628">
    <property type="entry name" value="PHD"/>
    <property type="match status" value="1"/>
</dbReference>
<dbReference type="EC" id="1.14.11.67" evidence="4"/>
<evidence type="ECO:0000256" key="3">
    <source>
        <dbReference type="ARBA" id="ARBA00006801"/>
    </source>
</evidence>
<dbReference type="PROSITE" id="PS51184">
    <property type="entry name" value="JMJC"/>
    <property type="match status" value="1"/>
</dbReference>
<dbReference type="InterPro" id="IPR003349">
    <property type="entry name" value="JmjN"/>
</dbReference>
<dbReference type="PROSITE" id="PS51183">
    <property type="entry name" value="JMJN"/>
    <property type="match status" value="1"/>
</dbReference>
<dbReference type="GO" id="GO:0000785">
    <property type="term" value="C:chromatin"/>
    <property type="evidence" value="ECO:0007669"/>
    <property type="project" value="TreeGrafter"/>
</dbReference>
<dbReference type="Gene3D" id="2.60.120.650">
    <property type="entry name" value="Cupin"/>
    <property type="match status" value="2"/>
</dbReference>
<keyword evidence="8" id="KW-0156">Chromatin regulator</keyword>
<evidence type="ECO:0000256" key="9">
    <source>
        <dbReference type="ARBA" id="ARBA00022964"/>
    </source>
</evidence>
<evidence type="ECO:0000259" key="16">
    <source>
        <dbReference type="PROSITE" id="PS50016"/>
    </source>
</evidence>
<feature type="domain" description="JmjC" evidence="19">
    <location>
        <begin position="381"/>
        <end position="547"/>
    </location>
</feature>
<evidence type="ECO:0000256" key="12">
    <source>
        <dbReference type="ARBA" id="ARBA00023242"/>
    </source>
</evidence>
<evidence type="ECO:0000313" key="20">
    <source>
        <dbReference type="Proteomes" id="UP000887561"/>
    </source>
</evidence>
<dbReference type="SMART" id="SM01014">
    <property type="entry name" value="ARID"/>
    <property type="match status" value="1"/>
</dbReference>
<keyword evidence="10" id="KW-0560">Oxidoreductase</keyword>
<dbReference type="GO" id="GO:0006355">
    <property type="term" value="P:regulation of DNA-templated transcription"/>
    <property type="evidence" value="ECO:0007669"/>
    <property type="project" value="TreeGrafter"/>
</dbReference>
<dbReference type="InterPro" id="IPR019786">
    <property type="entry name" value="Zinc_finger_PHD-type_CS"/>
</dbReference>
<dbReference type="Pfam" id="PF01388">
    <property type="entry name" value="ARID"/>
    <property type="match status" value="1"/>
</dbReference>
<dbReference type="GO" id="GO:0005634">
    <property type="term" value="C:nucleus"/>
    <property type="evidence" value="ECO:0007669"/>
    <property type="project" value="UniProtKB-SubCell"/>
</dbReference>
<dbReference type="PANTHER" id="PTHR10694:SF33">
    <property type="entry name" value="LYSINE-SPECIFIC DEMETHYLASE 5"/>
    <property type="match status" value="1"/>
</dbReference>
<evidence type="ECO:0000256" key="13">
    <source>
        <dbReference type="ARBA" id="ARBA00048734"/>
    </source>
</evidence>
<proteinExistence type="inferred from homology"/>
<evidence type="ECO:0000256" key="5">
    <source>
        <dbReference type="ARBA" id="ARBA00022723"/>
    </source>
</evidence>
<keyword evidence="5" id="KW-0479">Metal-binding</keyword>
<name>A0A915MGD4_MELJA</name>
<evidence type="ECO:0000256" key="14">
    <source>
        <dbReference type="PROSITE-ProRule" id="PRU00146"/>
    </source>
</evidence>
<evidence type="ECO:0000256" key="10">
    <source>
        <dbReference type="ARBA" id="ARBA00023002"/>
    </source>
</evidence>
<sequence length="1600" mass="185635">MERDLERYYTDFEPPPVAPTFYPTEEDFADPILYVAKIKSSAEKYGLVKIIPPKSFRPPFCIDPEKFEFTPRVQRLNEIDALFRLRIIFINKLVKFWQIHGQHFRIPWAENKYIDLYRLQKLVAENGGLRKVSETRRWSHIAKCLGFKSTAGPSLKYHYTKWIQPFELHLSDCNDDTGPSTSEDTKDECKNVPQTRRQSRMMAGLEKRRIKPIPSLDKSSLQDKSDHRTPIELVICAKCGHGDDEARLLLCETCDNSLHIYCANPPLMEVPKGEWRCHTCVTNAVKSVSTDFGFVDSQQIFNLNTFGDWANTFKQQYFKEIPTVRDVPREKVEAEFWRNVVDIDSVVQVKYGADLISSKVGSGFPRREDSLNGIDFKEKQYYVNHPWNLNNLPKLKESVLCHMHTDISGMMVPWVYVGMCFSTFCWHVEDHWTYSINYNHWGERKIWYGIPGDEAEHFDQVMRDSFPELFADQNDLLHHMTTALNPRFLIDKGVPVYSCHQNAGEFVVTFPRAYHAGYNEGLNFAEAVNFAPPDWLRMGRQCLENYASVQRNCVFSHEELLMKMVGYAKKMSISMCLATLEELSWIVSKETEFRKKLSEAGLRESQFCKFEDLSDDDRACAVCRTTLFCSGLVCKHEGRIVCSQHVDRLCDECTIRDSCLKFRYTLEDLVPMVKRLSARTTSYFEWKRSLSQFNNLIEEVYNSQQNGEEEDSVKQKLDVNKMRTLADKWRTSRFPHCAEIQKINQILSDFDKITTSLNRILCRKIRLRDQTICQKVDTRCEYSEVLNLRDQLEKSIFDDDELEIGLKELCAKVDNWKQRVQKCLADEYSGFRSIDALYSLINEAEDEFNIRLDAEGLDELRSVLERYQWIIKAEKLLQQINQFVNIKHEDFEQNGTTKNMEEEDEEKHEHISFLKKLIIESSRWLQNCQNVANLTKQLEEKFDLGTRTETLASDFLENSSSNNAVGGIEKAEEFWNENLSVVDWLESDSLQTFRDELEVARQINIEFTSLINGTLTLAKLEQLNKNCSNSIFERNAQKHSKIIQMVDVLNKFVDKIKTIFLMNFNYYNLFDIIAGRSDLPALVEGDPLHLSLFESTDYAENWIQLQNFTTNEGLISHLNAINDQRSTLLHALRLANSKRPLKETCVCAKNCGDSPSKSKKSSDGLQNETINCFVCNARFHALCIQWDPFFERLPPGIYLCQRCLRSRRPCIEEVEAACSLPDLPDNSLEKMLVKNLIDHSTRIFQNLHNQLHFIPKGVDLSTIEDETKNKLIDSLIMALSTEVVDVQIYQMLCASAFFDIFPIEQSNVVILPKIRERVPNSNPRPVLFSLFKSPKLIEHSSRQNSNNRRISGIKRRSTNSTATPKGNRRSSGKASRGGRTSSNSRQNASKGEEDFLDADFNGMKNEEEDEETSSNYDESGSIKRVSKDHHLERCAADLCLNPYSEYTRWIQCEAGCARCRSVVKIWFRMRQRGQDLKSNGCKCLNEMQHLFACLKKWEYDDLHCKEFNEALQRCVTENHVHIQAQLKRNREGELKFHIASEGSNVKEHAEKMSLKEINTLFKKYPQPDLPKPPYNPHQRMGHQPYWGDQFNLKYKRGKKS</sequence>
<dbReference type="InterPro" id="IPR048615">
    <property type="entry name" value="KDM5_C-hel"/>
</dbReference>
<dbReference type="PROSITE" id="PS51808">
    <property type="entry name" value="CHCH"/>
    <property type="match status" value="1"/>
</dbReference>
<evidence type="ECO:0000256" key="1">
    <source>
        <dbReference type="ARBA" id="ARBA00001954"/>
    </source>
</evidence>
<protein>
    <recommendedName>
        <fullName evidence="4">[histone H3]-trimethyl-L-lysine(4) demethylase</fullName>
        <ecNumber evidence="4">1.14.11.67</ecNumber>
    </recommendedName>
</protein>
<keyword evidence="7" id="KW-0862">Zinc</keyword>
<evidence type="ECO:0000259" key="18">
    <source>
        <dbReference type="PROSITE" id="PS51183"/>
    </source>
</evidence>
<evidence type="ECO:0000256" key="4">
    <source>
        <dbReference type="ARBA" id="ARBA00012902"/>
    </source>
</evidence>
<dbReference type="SMART" id="SM00501">
    <property type="entry name" value="BRIGHT"/>
    <property type="match status" value="1"/>
</dbReference>
<feature type="domain" description="PHD-type" evidence="16">
    <location>
        <begin position="233"/>
        <end position="283"/>
    </location>
</feature>
<evidence type="ECO:0000256" key="2">
    <source>
        <dbReference type="ARBA" id="ARBA00004123"/>
    </source>
</evidence>
<dbReference type="Pfam" id="PF02928">
    <property type="entry name" value="zf-C5HC2"/>
    <property type="match status" value="1"/>
</dbReference>
<evidence type="ECO:0000256" key="15">
    <source>
        <dbReference type="SAM" id="MobiDB-lite"/>
    </source>
</evidence>
<dbReference type="InterPro" id="IPR001965">
    <property type="entry name" value="Znf_PHD"/>
</dbReference>
<dbReference type="Pfam" id="PF02375">
    <property type="entry name" value="JmjN"/>
    <property type="match status" value="1"/>
</dbReference>
<organism evidence="20 21">
    <name type="scientific">Meloidogyne javanica</name>
    <name type="common">Root-knot nematode worm</name>
    <dbReference type="NCBI Taxonomy" id="6303"/>
    <lineage>
        <taxon>Eukaryota</taxon>
        <taxon>Metazoa</taxon>
        <taxon>Ecdysozoa</taxon>
        <taxon>Nematoda</taxon>
        <taxon>Chromadorea</taxon>
        <taxon>Rhabditida</taxon>
        <taxon>Tylenchina</taxon>
        <taxon>Tylenchomorpha</taxon>
        <taxon>Tylenchoidea</taxon>
        <taxon>Meloidogynidae</taxon>
        <taxon>Meloidogyninae</taxon>
        <taxon>Meloidogyne</taxon>
        <taxon>Meloidogyne incognita group</taxon>
    </lineage>
</organism>
<dbReference type="GO" id="GO:0003677">
    <property type="term" value="F:DNA binding"/>
    <property type="evidence" value="ECO:0007669"/>
    <property type="project" value="InterPro"/>
</dbReference>
<dbReference type="WBParaSite" id="scaffold4002_cov240.g7451">
    <property type="protein sequence ID" value="scaffold4002_cov240.g7451"/>
    <property type="gene ID" value="scaffold4002_cov240.g7451"/>
</dbReference>
<comment type="similarity">
    <text evidence="3">Belongs to the JARID1 histone demethylase family.</text>
</comment>
<feature type="region of interest" description="Disordered" evidence="15">
    <location>
        <begin position="1338"/>
        <end position="1395"/>
    </location>
</feature>
<dbReference type="PANTHER" id="PTHR10694">
    <property type="entry name" value="LYSINE-SPECIFIC DEMETHYLASE"/>
    <property type="match status" value="1"/>
</dbReference>
<feature type="domain" description="ARID" evidence="17">
    <location>
        <begin position="83"/>
        <end position="171"/>
    </location>
</feature>
<dbReference type="InterPro" id="IPR036431">
    <property type="entry name" value="ARID_dom_sf"/>
</dbReference>
<reference evidence="21" key="1">
    <citation type="submission" date="2022-11" db="UniProtKB">
        <authorList>
            <consortium name="WormBaseParasite"/>
        </authorList>
    </citation>
    <scope>IDENTIFICATION</scope>
</reference>
<dbReference type="InterPro" id="IPR004198">
    <property type="entry name" value="Znf_C5HC2"/>
</dbReference>
<keyword evidence="9" id="KW-0223">Dioxygenase</keyword>
<comment type="catalytic activity">
    <reaction evidence="13">
        <text>N(6),N(6),N(6)-trimethyl-L-lysyl(4)-[histone H3] + 3 2-oxoglutarate + 3 O2 = L-lysyl(4)-[histone H3] + 3 formaldehyde + 3 succinate + 3 CO2</text>
        <dbReference type="Rhea" id="RHEA:60208"/>
        <dbReference type="Rhea" id="RHEA-COMP:15537"/>
        <dbReference type="Rhea" id="RHEA-COMP:15547"/>
        <dbReference type="ChEBI" id="CHEBI:15379"/>
        <dbReference type="ChEBI" id="CHEBI:16526"/>
        <dbReference type="ChEBI" id="CHEBI:16810"/>
        <dbReference type="ChEBI" id="CHEBI:16842"/>
        <dbReference type="ChEBI" id="CHEBI:29969"/>
        <dbReference type="ChEBI" id="CHEBI:30031"/>
        <dbReference type="ChEBI" id="CHEBI:61961"/>
        <dbReference type="EC" id="1.14.11.67"/>
    </reaction>
</comment>
<dbReference type="InterPro" id="IPR019787">
    <property type="entry name" value="Znf_PHD-finger"/>
</dbReference>
<dbReference type="SUPFAM" id="SSF57903">
    <property type="entry name" value="FYVE/PHD zinc finger"/>
    <property type="match status" value="1"/>
</dbReference>
<dbReference type="SMART" id="SM00545">
    <property type="entry name" value="JmjN"/>
    <property type="match status" value="1"/>
</dbReference>
<dbReference type="SUPFAM" id="SSF46774">
    <property type="entry name" value="ARID-like"/>
    <property type="match status" value="1"/>
</dbReference>
<dbReference type="InterPro" id="IPR011011">
    <property type="entry name" value="Znf_FYVE_PHD"/>
</dbReference>
<dbReference type="SMART" id="SM00249">
    <property type="entry name" value="PHD"/>
    <property type="match status" value="2"/>
</dbReference>
<keyword evidence="20" id="KW-1185">Reference proteome</keyword>
<dbReference type="PROSITE" id="PS50016">
    <property type="entry name" value="ZF_PHD_2"/>
    <property type="match status" value="1"/>
</dbReference>
<dbReference type="InterPro" id="IPR001606">
    <property type="entry name" value="ARID_dom"/>
</dbReference>
<feature type="domain" description="JmjN" evidence="18">
    <location>
        <begin position="18"/>
        <end position="59"/>
    </location>
</feature>
<accession>A0A915MGD4</accession>
<dbReference type="Pfam" id="PF02373">
    <property type="entry name" value="JmjC"/>
    <property type="match status" value="1"/>
</dbReference>
<evidence type="ECO:0000256" key="7">
    <source>
        <dbReference type="ARBA" id="ARBA00022833"/>
    </source>
</evidence>
<keyword evidence="11" id="KW-0408">Iron</keyword>